<dbReference type="PANTHER" id="PTHR13031:SF0">
    <property type="entry name" value="RIBONUCLEASE P PROTEIN SUBUNIT P30"/>
    <property type="match status" value="1"/>
</dbReference>
<dbReference type="Gene3D" id="3.20.20.140">
    <property type="entry name" value="Metal-dependent hydrolases"/>
    <property type="match status" value="1"/>
</dbReference>
<comment type="similarity">
    <text evidence="2">Belongs to the eukaryotic/archaeal RNase P protein component 3 family.</text>
</comment>
<feature type="compositionally biased region" description="Basic and acidic residues" evidence="4">
    <location>
        <begin position="310"/>
        <end position="320"/>
    </location>
</feature>
<evidence type="ECO:0000256" key="3">
    <source>
        <dbReference type="ARBA" id="ARBA00022694"/>
    </source>
</evidence>
<reference evidence="6" key="1">
    <citation type="journal article" date="2019" name="bioRxiv">
        <title>Genomics, evolutionary history and diagnostics of the Alternaria alternata species group including apple and Asian pear pathotypes.</title>
        <authorList>
            <person name="Armitage A.D."/>
            <person name="Cockerton H.M."/>
            <person name="Sreenivasaprasad S."/>
            <person name="Woodhall J.W."/>
            <person name="Lane C.R."/>
            <person name="Harrison R.J."/>
            <person name="Clarkson J.P."/>
        </authorList>
    </citation>
    <scope>NUCLEOTIDE SEQUENCE [LARGE SCALE GENOMIC DNA]</scope>
    <source>
        <strain evidence="6">FERA 635</strain>
    </source>
</reference>
<name>A0ABY0FVF5_9PLEO</name>
<dbReference type="SUPFAM" id="SSF89550">
    <property type="entry name" value="PHP domain-like"/>
    <property type="match status" value="1"/>
</dbReference>
<feature type="region of interest" description="Disordered" evidence="4">
    <location>
        <begin position="280"/>
        <end position="342"/>
    </location>
</feature>
<organism evidence="5 6">
    <name type="scientific">Alternaria tenuissima</name>
    <dbReference type="NCBI Taxonomy" id="119927"/>
    <lineage>
        <taxon>Eukaryota</taxon>
        <taxon>Fungi</taxon>
        <taxon>Dikarya</taxon>
        <taxon>Ascomycota</taxon>
        <taxon>Pezizomycotina</taxon>
        <taxon>Dothideomycetes</taxon>
        <taxon>Pleosporomycetidae</taxon>
        <taxon>Pleosporales</taxon>
        <taxon>Pleosporineae</taxon>
        <taxon>Pleosporaceae</taxon>
        <taxon>Alternaria</taxon>
        <taxon>Alternaria sect. Alternaria</taxon>
        <taxon>Alternaria alternata complex</taxon>
    </lineage>
</organism>
<accession>A0ABY0FVF5</accession>
<evidence type="ECO:0000256" key="4">
    <source>
        <dbReference type="SAM" id="MobiDB-lite"/>
    </source>
</evidence>
<proteinExistence type="inferred from homology"/>
<dbReference type="Proteomes" id="UP000293195">
    <property type="component" value="Unassembled WGS sequence"/>
</dbReference>
<dbReference type="EMBL" id="PDXF01000078">
    <property type="protein sequence ID" value="RYN90254.1"/>
    <property type="molecule type" value="Genomic_DNA"/>
</dbReference>
<feature type="compositionally biased region" description="Basic and acidic residues" evidence="4">
    <location>
        <begin position="282"/>
        <end position="294"/>
    </location>
</feature>
<dbReference type="InterPro" id="IPR002738">
    <property type="entry name" value="RNase_P_p30"/>
</dbReference>
<dbReference type="Pfam" id="PF01876">
    <property type="entry name" value="RNase_P_p30"/>
    <property type="match status" value="1"/>
</dbReference>
<dbReference type="InterPro" id="IPR016195">
    <property type="entry name" value="Pol/histidinol_Pase-like"/>
</dbReference>
<evidence type="ECO:0000313" key="5">
    <source>
        <dbReference type="EMBL" id="RYN90254.1"/>
    </source>
</evidence>
<sequence length="342" mass="37956">MFHDLNIPWTDATRELQRTVAFLDELGYDVVALTHTYSGKLPSDIVGKRKRRPSLCPPLSPNTISLSHKSVRPLTLPNQSSPVPTTLPFPVPPRMRILRRCNIFLTDSASNFRIPQLQQHYDLVAARPTDDRPLQQACMSLDVDIISLDLTRRFESYFKFPTLGMAISRGIKIEICYSQGIMSNDPGAKRNLISNATQLIRVTRGRGLIFSSEAKSVLGIRAPSDVINLASVWGLGTERGKDGLTKEARSVVEFARLKRQSFKGIVDIVYGGEKPAETLAHGAKDKQGQKEKVNKNQNGKRPGGSLEGTPLHETKVDKPVSKRQQAKNKKAKIQVGGEEKQP</sequence>
<comment type="subcellular location">
    <subcellularLocation>
        <location evidence="1">Nucleus</location>
    </subcellularLocation>
</comment>
<evidence type="ECO:0000256" key="1">
    <source>
        <dbReference type="ARBA" id="ARBA00004123"/>
    </source>
</evidence>
<gene>
    <name evidence="5" type="ORF">AA0119_g11083</name>
</gene>
<evidence type="ECO:0000256" key="2">
    <source>
        <dbReference type="ARBA" id="ARBA00007331"/>
    </source>
</evidence>
<evidence type="ECO:0000313" key="6">
    <source>
        <dbReference type="Proteomes" id="UP000293195"/>
    </source>
</evidence>
<comment type="caution">
    <text evidence="5">The sequence shown here is derived from an EMBL/GenBank/DDBJ whole genome shotgun (WGS) entry which is preliminary data.</text>
</comment>
<protein>
    <submittedName>
        <fullName evidence="5">Uncharacterized protein</fullName>
    </submittedName>
</protein>
<dbReference type="PANTHER" id="PTHR13031">
    <property type="entry name" value="RIBONUCLEASE P SUBUNIT P30"/>
    <property type="match status" value="1"/>
</dbReference>
<keyword evidence="6" id="KW-1185">Reference proteome</keyword>
<keyword evidence="3" id="KW-0819">tRNA processing</keyword>